<dbReference type="EMBL" id="CAJPIN010003438">
    <property type="protein sequence ID" value="CAG2056148.1"/>
    <property type="molecule type" value="Genomic_DNA"/>
</dbReference>
<evidence type="ECO:0000313" key="3">
    <source>
        <dbReference type="EMBL" id="CAG2056148.1"/>
    </source>
</evidence>
<keyword evidence="4" id="KW-1185">Reference proteome</keyword>
<accession>A0ABN7NSN4</accession>
<gene>
    <name evidence="3" type="ORF">TPAB3V08_LOCUS3143</name>
</gene>
<keyword evidence="2" id="KW-0732">Signal</keyword>
<feature type="signal peptide" evidence="2">
    <location>
        <begin position="1"/>
        <end position="24"/>
    </location>
</feature>
<organism evidence="3 4">
    <name type="scientific">Timema podura</name>
    <name type="common">Walking stick</name>
    <dbReference type="NCBI Taxonomy" id="61482"/>
    <lineage>
        <taxon>Eukaryota</taxon>
        <taxon>Metazoa</taxon>
        <taxon>Ecdysozoa</taxon>
        <taxon>Arthropoda</taxon>
        <taxon>Hexapoda</taxon>
        <taxon>Insecta</taxon>
        <taxon>Pterygota</taxon>
        <taxon>Neoptera</taxon>
        <taxon>Polyneoptera</taxon>
        <taxon>Phasmatodea</taxon>
        <taxon>Timematodea</taxon>
        <taxon>Timematoidea</taxon>
        <taxon>Timematidae</taxon>
        <taxon>Timema</taxon>
    </lineage>
</organism>
<dbReference type="Proteomes" id="UP001153148">
    <property type="component" value="Unassembled WGS sequence"/>
</dbReference>
<evidence type="ECO:0000256" key="1">
    <source>
        <dbReference type="SAM" id="MobiDB-lite"/>
    </source>
</evidence>
<protein>
    <submittedName>
        <fullName evidence="3">Uncharacterized protein</fullName>
    </submittedName>
</protein>
<feature type="region of interest" description="Disordered" evidence="1">
    <location>
        <begin position="485"/>
        <end position="514"/>
    </location>
</feature>
<feature type="region of interest" description="Disordered" evidence="1">
    <location>
        <begin position="391"/>
        <end position="419"/>
    </location>
</feature>
<proteinExistence type="predicted"/>
<feature type="compositionally biased region" description="Polar residues" evidence="1">
    <location>
        <begin position="499"/>
        <end position="514"/>
    </location>
</feature>
<feature type="region of interest" description="Disordered" evidence="1">
    <location>
        <begin position="76"/>
        <end position="114"/>
    </location>
</feature>
<name>A0ABN7NSN4_TIMPD</name>
<feature type="compositionally biased region" description="Basic and acidic residues" evidence="1">
    <location>
        <begin position="76"/>
        <end position="113"/>
    </location>
</feature>
<evidence type="ECO:0000313" key="4">
    <source>
        <dbReference type="Proteomes" id="UP001153148"/>
    </source>
</evidence>
<feature type="region of interest" description="Disordered" evidence="1">
    <location>
        <begin position="672"/>
        <end position="691"/>
    </location>
</feature>
<reference evidence="3" key="1">
    <citation type="submission" date="2021-03" db="EMBL/GenBank/DDBJ databases">
        <authorList>
            <person name="Tran Van P."/>
        </authorList>
    </citation>
    <scope>NUCLEOTIDE SEQUENCE</scope>
</reference>
<evidence type="ECO:0000256" key="2">
    <source>
        <dbReference type="SAM" id="SignalP"/>
    </source>
</evidence>
<feature type="chain" id="PRO_5045469611" evidence="2">
    <location>
        <begin position="25"/>
        <end position="794"/>
    </location>
</feature>
<feature type="region of interest" description="Disordered" evidence="1">
    <location>
        <begin position="160"/>
        <end position="182"/>
    </location>
</feature>
<comment type="caution">
    <text evidence="3">The sequence shown here is derived from an EMBL/GenBank/DDBJ whole genome shotgun (WGS) entry which is preliminary data.</text>
</comment>
<sequence>MTACCGLKCVAWMLLAFETSILMSQEIYNYRESQEYKKPRFKDGRRAGHIILYRSTGSSRQTDYDASFPEDIQTHHHDRHFNDNRPEPFSRPNDPHYKEPQEHHFKEPQEHHYKPPHTPYWPKFPPQDTFPQHYMKRVGSNFPPDDRFNQQTSFFEQPGYLPPTNEKDFNHGSKNVPYNGDDFREKYKPRLFAGHNRLDEKTVEAIVASGPDGVRHVIHSLPEGYVRFPEENSHHRFSVQTARPETNRHYYKGVPVYVSKNGGTKLYRFILERTHHGEGAPGEDITDNDKLSTKSIKEFHPSTPYHRYSEPDPLYHPHGSALATYPTTKFDQPATTVFSPSRAPSPTTYETTTPVETSFKPEIFPDSINAQLPPPKSDEDTRVPYVSATTVTQQTPISRPTTLDDSGSEISLQKQPQFSTNDENKQYHTLMTLSSIIPTEKNEFIPTVITDPSSVIQNSIGNDVSTTTSTAPLLLSSGINIKQDSETLTSPGTTEDPLTITNTQYSNTTPTSPVSTEKITQQVESTDMFLNTDVTRFTLTSSQTIDHQIPTKETHEQAFNSSQDNKEAAYDVILTSPLSIQSIKSSSADAGIVATVQEILPSSQSQNKEIDHNTDMGTAQVVLQNTTPEYPREKINDEADEKIPLDESGLPLRVNNTCGGQESQTTIIEQTSTDSNTESSQWVGFSNTSPPDTNIRNVTSLKNTIKLDERSLEIVESVTPTDATFFSTEALDATSSTEDKDEVDGQESEIDTTTETLITNEPMTTPLSHIMNLINYARTHTLLHPETTAETQKL</sequence>